<dbReference type="GO" id="GO:0016787">
    <property type="term" value="F:hydrolase activity"/>
    <property type="evidence" value="ECO:0007669"/>
    <property type="project" value="UniProtKB-KW"/>
</dbReference>
<dbReference type="GO" id="GO:0046872">
    <property type="term" value="F:metal ion binding"/>
    <property type="evidence" value="ECO:0007669"/>
    <property type="project" value="UniProtKB-KW"/>
</dbReference>
<protein>
    <recommendedName>
        <fullName evidence="6">Phosphoserine phosphatase</fullName>
    </recommendedName>
</protein>
<evidence type="ECO:0000313" key="5">
    <source>
        <dbReference type="Proteomes" id="UP000017640"/>
    </source>
</evidence>
<keyword evidence="3" id="KW-0460">Magnesium</keyword>
<evidence type="ECO:0008006" key="6">
    <source>
        <dbReference type="Google" id="ProtNLM"/>
    </source>
</evidence>
<dbReference type="InterPro" id="IPR006385">
    <property type="entry name" value="HAD_hydro_SerB1"/>
</dbReference>
<dbReference type="CDD" id="cd02612">
    <property type="entry name" value="HAD_PGPPase"/>
    <property type="match status" value="1"/>
</dbReference>
<dbReference type="eggNOG" id="COG0560">
    <property type="taxonomic scope" value="Bacteria"/>
</dbReference>
<dbReference type="Pfam" id="PF12710">
    <property type="entry name" value="HAD"/>
    <property type="match status" value="1"/>
</dbReference>
<keyword evidence="5" id="KW-1185">Reference proteome</keyword>
<dbReference type="Gene3D" id="1.20.1440.100">
    <property type="entry name" value="SG protein - dephosphorylation function"/>
    <property type="match status" value="1"/>
</dbReference>
<dbReference type="EMBL" id="CP005990">
    <property type="protein sequence ID" value="AGY92660.1"/>
    <property type="molecule type" value="Genomic_DNA"/>
</dbReference>
<dbReference type="RefSeq" id="WP_023368076.1">
    <property type="nucleotide sequence ID" value="NC_022664.1"/>
</dbReference>
<dbReference type="Proteomes" id="UP000017640">
    <property type="component" value="Chromosome"/>
</dbReference>
<keyword evidence="1" id="KW-0479">Metal-binding</keyword>
<dbReference type="InterPro" id="IPR023214">
    <property type="entry name" value="HAD_sf"/>
</dbReference>
<evidence type="ECO:0000313" key="4">
    <source>
        <dbReference type="EMBL" id="AGY92660.1"/>
    </source>
</evidence>
<dbReference type="OrthoDB" id="9784466at2"/>
<dbReference type="PANTHER" id="PTHR43344:SF13">
    <property type="entry name" value="PHOSPHATASE RV3661-RELATED"/>
    <property type="match status" value="1"/>
</dbReference>
<dbReference type="STRING" id="1335757.SPICUR_08690"/>
<dbReference type="PATRIC" id="fig|1335757.3.peg.1690"/>
<organism evidence="4 5">
    <name type="scientific">Spiribacter curvatus</name>
    <dbReference type="NCBI Taxonomy" id="1335757"/>
    <lineage>
        <taxon>Bacteria</taxon>
        <taxon>Pseudomonadati</taxon>
        <taxon>Pseudomonadota</taxon>
        <taxon>Gammaproteobacteria</taxon>
        <taxon>Chromatiales</taxon>
        <taxon>Ectothiorhodospiraceae</taxon>
        <taxon>Spiribacter</taxon>
    </lineage>
</organism>
<proteinExistence type="predicted"/>
<keyword evidence="2" id="KW-0378">Hydrolase</keyword>
<dbReference type="HOGENOM" id="CLU_052657_1_1_6"/>
<dbReference type="NCBIfam" id="TIGR01490">
    <property type="entry name" value="HAD-SF-IB-hyp1"/>
    <property type="match status" value="1"/>
</dbReference>
<name>U5T5G0_9GAMM</name>
<dbReference type="InterPro" id="IPR036412">
    <property type="entry name" value="HAD-like_sf"/>
</dbReference>
<evidence type="ECO:0000256" key="1">
    <source>
        <dbReference type="ARBA" id="ARBA00022723"/>
    </source>
</evidence>
<dbReference type="SUPFAM" id="SSF56784">
    <property type="entry name" value="HAD-like"/>
    <property type="match status" value="1"/>
</dbReference>
<reference evidence="4 5" key="1">
    <citation type="journal article" date="2013" name="BMC Genomics">
        <title>Genomes of "Spiribacter", a streamlined, successful halophilic bacterium.</title>
        <authorList>
            <person name="Lopez-Perez M."/>
            <person name="Ghai R."/>
            <person name="Leon M.J."/>
            <person name="Rodriguez-Olmos A."/>
            <person name="Copa-Patino J.L."/>
            <person name="Soliveri J."/>
            <person name="Sanchez-Porro C."/>
            <person name="Ventosa A."/>
            <person name="Rodriguez-Valera F."/>
        </authorList>
    </citation>
    <scope>NUCLEOTIDE SEQUENCE [LARGE SCALE GENOMIC DNA]</scope>
    <source>
        <strain evidence="4 5">UAH-SP71</strain>
    </source>
</reference>
<dbReference type="NCBIfam" id="TIGR01488">
    <property type="entry name" value="HAD-SF-IB"/>
    <property type="match status" value="1"/>
</dbReference>
<dbReference type="Gene3D" id="3.40.50.1000">
    <property type="entry name" value="HAD superfamily/HAD-like"/>
    <property type="match status" value="1"/>
</dbReference>
<accession>U5T5G0</accession>
<dbReference type="KEGG" id="spiu:SPICUR_08690"/>
<sequence length="226" mass="25951">MQLAIFDLDNTLLDGDSDYLWGQHLMEQGAVPRARFERDNQRFMRDYEAGRLDIDAFLRFALQPLAETPEPTLREWRRAFIDRHIRPRILPAAQALVEHHRRRGHALMIITATNRFVTEPIAELFDIPILLATEPERGASGFTGRHRGIPTFREGKIKALQTWLDAQEAAFETVHFYSDSRNDLPLLEHVDRPVAIDPDAILEAAAHERHWPVLTLRAGDTPQPLS</sequence>
<dbReference type="InterPro" id="IPR050582">
    <property type="entry name" value="HAD-like_SerB"/>
</dbReference>
<dbReference type="AlphaFoldDB" id="U5T5G0"/>
<gene>
    <name evidence="4" type="ORF">SPICUR_08690</name>
</gene>
<evidence type="ECO:0000256" key="3">
    <source>
        <dbReference type="ARBA" id="ARBA00022842"/>
    </source>
</evidence>
<dbReference type="PANTHER" id="PTHR43344">
    <property type="entry name" value="PHOSPHOSERINE PHOSPHATASE"/>
    <property type="match status" value="1"/>
</dbReference>
<evidence type="ECO:0000256" key="2">
    <source>
        <dbReference type="ARBA" id="ARBA00022801"/>
    </source>
</evidence>